<keyword evidence="2 5" id="KW-0489">Methyltransferase</keyword>
<accession>A0A2K1QN84</accession>
<evidence type="ECO:0000313" key="5">
    <source>
        <dbReference type="EMBL" id="PNS16313.1"/>
    </source>
</evidence>
<gene>
    <name evidence="5" type="ORF">CAC42_6420</name>
</gene>
<keyword evidence="5" id="KW-0830">Ubiquinone</keyword>
<dbReference type="Proteomes" id="UP000243797">
    <property type="component" value="Unassembled WGS sequence"/>
</dbReference>
<dbReference type="GO" id="GO:0008757">
    <property type="term" value="F:S-adenosylmethionine-dependent methyltransferase activity"/>
    <property type="evidence" value="ECO:0007669"/>
    <property type="project" value="InterPro"/>
</dbReference>
<dbReference type="InterPro" id="IPR029063">
    <property type="entry name" value="SAM-dependent_MTases_sf"/>
</dbReference>
<dbReference type="Gene3D" id="3.40.50.150">
    <property type="entry name" value="Vaccinia Virus protein VP39"/>
    <property type="match status" value="1"/>
</dbReference>
<keyword evidence="6" id="KW-1185">Reference proteome</keyword>
<dbReference type="InParanoid" id="A0A2K1QN84"/>
<protein>
    <submittedName>
        <fullName evidence="5">Ubiquinone biosynthesis O-methyltransferase</fullName>
    </submittedName>
</protein>
<dbReference type="SUPFAM" id="SSF53335">
    <property type="entry name" value="S-adenosyl-L-methionine-dependent methyltransferases"/>
    <property type="match status" value="1"/>
</dbReference>
<dbReference type="AlphaFoldDB" id="A0A2K1QN84"/>
<dbReference type="PANTHER" id="PTHR44942">
    <property type="entry name" value="METHYLTRANSF_11 DOMAIN-CONTAINING PROTEIN"/>
    <property type="match status" value="1"/>
</dbReference>
<reference evidence="5 6" key="1">
    <citation type="submission" date="2017-06" db="EMBL/GenBank/DDBJ databases">
        <title>Draft genome sequence of a variant of Elsinoe murrayae.</title>
        <authorList>
            <person name="Cheng Q."/>
        </authorList>
    </citation>
    <scope>NUCLEOTIDE SEQUENCE [LARGE SCALE GENOMIC DNA]</scope>
    <source>
        <strain evidence="5 6">CQ-2017a</strain>
    </source>
</reference>
<organism evidence="5 6">
    <name type="scientific">Sphaceloma murrayae</name>
    <dbReference type="NCBI Taxonomy" id="2082308"/>
    <lineage>
        <taxon>Eukaryota</taxon>
        <taxon>Fungi</taxon>
        <taxon>Dikarya</taxon>
        <taxon>Ascomycota</taxon>
        <taxon>Pezizomycotina</taxon>
        <taxon>Dothideomycetes</taxon>
        <taxon>Dothideomycetidae</taxon>
        <taxon>Myriangiales</taxon>
        <taxon>Elsinoaceae</taxon>
        <taxon>Sphaceloma</taxon>
    </lineage>
</organism>
<evidence type="ECO:0000256" key="2">
    <source>
        <dbReference type="ARBA" id="ARBA00022603"/>
    </source>
</evidence>
<dbReference type="FunCoup" id="A0A2K1QN84">
    <property type="interactions" value="678"/>
</dbReference>
<keyword evidence="3 5" id="KW-0808">Transferase</keyword>
<dbReference type="CDD" id="cd02440">
    <property type="entry name" value="AdoMet_MTases"/>
    <property type="match status" value="1"/>
</dbReference>
<proteinExistence type="inferred from homology"/>
<dbReference type="PANTHER" id="PTHR44942:SF4">
    <property type="entry name" value="METHYLTRANSFERASE TYPE 11 DOMAIN-CONTAINING PROTEIN"/>
    <property type="match status" value="1"/>
</dbReference>
<dbReference type="InterPro" id="IPR051052">
    <property type="entry name" value="Diverse_substrate_MTase"/>
</dbReference>
<comment type="caution">
    <text evidence="5">The sequence shown here is derived from an EMBL/GenBank/DDBJ whole genome shotgun (WGS) entry which is preliminary data.</text>
</comment>
<evidence type="ECO:0000256" key="1">
    <source>
        <dbReference type="ARBA" id="ARBA00008361"/>
    </source>
</evidence>
<sequence length="292" mass="33194">MATFANKTFNTASYAAVRPSYPQKLYDLVLAYHQGPRNQCLDLGCGHGIVARQFGKSFTRFLGTDPSPGMIEQARKLTSKTEYPGVEFEVGYAHDDVPIAHGQLDMVTAAESAHWFDYPKLFKLLNQKVRQGGTLAFWGYKDHVFVDLPKSTAVMDKYIYVQDRDKLGPYWPKGREILTDNMRAIKPPETDWADIERIEYEPGTQGKNTGQGTLLMSKSMRVGECKAYFRTWSSYHGWQETHPDKTSRLTGGPGDLIDEMFDEMAAEDEVMRDEEQQIEIEWGSALILARKK</sequence>
<dbReference type="STRING" id="2082308.A0A2K1QN84"/>
<dbReference type="OrthoDB" id="10027013at2759"/>
<dbReference type="Pfam" id="PF08241">
    <property type="entry name" value="Methyltransf_11"/>
    <property type="match status" value="1"/>
</dbReference>
<name>A0A2K1QN84_9PEZI</name>
<evidence type="ECO:0000256" key="3">
    <source>
        <dbReference type="ARBA" id="ARBA00022679"/>
    </source>
</evidence>
<dbReference type="GO" id="GO:0032259">
    <property type="term" value="P:methylation"/>
    <property type="evidence" value="ECO:0007669"/>
    <property type="project" value="UniProtKB-KW"/>
</dbReference>
<comment type="similarity">
    <text evidence="1">Belongs to the methyltransferase superfamily.</text>
</comment>
<dbReference type="EMBL" id="NKHZ01000058">
    <property type="protein sequence ID" value="PNS16313.1"/>
    <property type="molecule type" value="Genomic_DNA"/>
</dbReference>
<evidence type="ECO:0000259" key="4">
    <source>
        <dbReference type="Pfam" id="PF08241"/>
    </source>
</evidence>
<feature type="domain" description="Methyltransferase type 11" evidence="4">
    <location>
        <begin position="41"/>
        <end position="137"/>
    </location>
</feature>
<dbReference type="InterPro" id="IPR013216">
    <property type="entry name" value="Methyltransf_11"/>
</dbReference>
<evidence type="ECO:0000313" key="6">
    <source>
        <dbReference type="Proteomes" id="UP000243797"/>
    </source>
</evidence>